<keyword evidence="1" id="KW-0812">Transmembrane</keyword>
<dbReference type="OrthoDB" id="6269092at2759"/>
<proteinExistence type="predicted"/>
<dbReference type="AlphaFoldDB" id="A0A4S2LWU9"/>
<evidence type="ECO:0000256" key="1">
    <source>
        <dbReference type="SAM" id="Phobius"/>
    </source>
</evidence>
<comment type="caution">
    <text evidence="2">The sequence shown here is derived from an EMBL/GenBank/DDBJ whole genome shotgun (WGS) entry which is preliminary data.</text>
</comment>
<keyword evidence="1" id="KW-1133">Transmembrane helix</keyword>
<gene>
    <name evidence="2" type="ORF">CRM22_005686</name>
</gene>
<dbReference type="Proteomes" id="UP000308267">
    <property type="component" value="Unassembled WGS sequence"/>
</dbReference>
<protein>
    <recommendedName>
        <fullName evidence="4">Ephrin RBD domain-containing protein</fullName>
    </recommendedName>
</protein>
<evidence type="ECO:0000313" key="2">
    <source>
        <dbReference type="EMBL" id="TGZ65768.1"/>
    </source>
</evidence>
<evidence type="ECO:0000313" key="3">
    <source>
        <dbReference type="Proteomes" id="UP000308267"/>
    </source>
</evidence>
<keyword evidence="3" id="KW-1185">Reference proteome</keyword>
<feature type="transmembrane region" description="Helical" evidence="1">
    <location>
        <begin position="15"/>
        <end position="32"/>
    </location>
</feature>
<sequence>MKQRRVPVDNHPLQLWSYAIFICVNIVIFLTTSTCTASRTHVVYWDPDNIIFQTKPAPLLHVQPRDEVIFVCPYESLYILWTYEKNVLDTCSMWLNNTMIVDLLFKCTRQFTHRSNSHPDVEEQRGPHKTTFRVCNHSCDENQQTVQSTRSFGRNTPQIAKRSLVKERNLTIYHSYTGNRSRRSLDNVHVAKFTLLIDELSWANGNPRFVYNRPVFFIAQSAVCLSKNMRLVIVYGQYCFDSPINTEESVPVPRVATTYCPNSLGLKSTRTSLGGTKKPEITNYRRAILPPASSDERSRAGVLSCNLIVLFALFVYL</sequence>
<evidence type="ECO:0008006" key="4">
    <source>
        <dbReference type="Google" id="ProtNLM"/>
    </source>
</evidence>
<dbReference type="InterPro" id="IPR008972">
    <property type="entry name" value="Cupredoxin"/>
</dbReference>
<dbReference type="Gene3D" id="2.60.40.420">
    <property type="entry name" value="Cupredoxins - blue copper proteins"/>
    <property type="match status" value="1"/>
</dbReference>
<keyword evidence="1" id="KW-0472">Membrane</keyword>
<dbReference type="EMBL" id="SJOL01006477">
    <property type="protein sequence ID" value="TGZ65768.1"/>
    <property type="molecule type" value="Genomic_DNA"/>
</dbReference>
<accession>A0A4S2LWU9</accession>
<organism evidence="2 3">
    <name type="scientific">Opisthorchis felineus</name>
    <dbReference type="NCBI Taxonomy" id="147828"/>
    <lineage>
        <taxon>Eukaryota</taxon>
        <taxon>Metazoa</taxon>
        <taxon>Spiralia</taxon>
        <taxon>Lophotrochozoa</taxon>
        <taxon>Platyhelminthes</taxon>
        <taxon>Trematoda</taxon>
        <taxon>Digenea</taxon>
        <taxon>Opisthorchiida</taxon>
        <taxon>Opisthorchiata</taxon>
        <taxon>Opisthorchiidae</taxon>
        <taxon>Opisthorchis</taxon>
    </lineage>
</organism>
<reference evidence="2 3" key="1">
    <citation type="journal article" date="2019" name="BMC Genomics">
        <title>New insights from Opisthorchis felineus genome: update on genomics of the epidemiologically important liver flukes.</title>
        <authorList>
            <person name="Ershov N.I."/>
            <person name="Mordvinov V.A."/>
            <person name="Prokhortchouk E.B."/>
            <person name="Pakharukova M.Y."/>
            <person name="Gunbin K.V."/>
            <person name="Ustyantsev K."/>
            <person name="Genaev M.A."/>
            <person name="Blinov A.G."/>
            <person name="Mazur A."/>
            <person name="Boulygina E."/>
            <person name="Tsygankova S."/>
            <person name="Khrameeva E."/>
            <person name="Chekanov N."/>
            <person name="Fan G."/>
            <person name="Xiao A."/>
            <person name="Zhang H."/>
            <person name="Xu X."/>
            <person name="Yang H."/>
            <person name="Solovyev V."/>
            <person name="Lee S.M."/>
            <person name="Liu X."/>
            <person name="Afonnikov D.A."/>
            <person name="Skryabin K.G."/>
        </authorList>
    </citation>
    <scope>NUCLEOTIDE SEQUENCE [LARGE SCALE GENOMIC DNA]</scope>
    <source>
        <strain evidence="2">AK-0245</strain>
        <tissue evidence="2">Whole organism</tissue>
    </source>
</reference>
<name>A0A4S2LWU9_OPIFE</name>